<dbReference type="GO" id="GO:0046983">
    <property type="term" value="F:protein dimerization activity"/>
    <property type="evidence" value="ECO:0007669"/>
    <property type="project" value="InterPro"/>
</dbReference>
<dbReference type="SUPFAM" id="SSF53098">
    <property type="entry name" value="Ribonuclease H-like"/>
    <property type="match status" value="1"/>
</dbReference>
<dbReference type="GO" id="GO:0005634">
    <property type="term" value="C:nucleus"/>
    <property type="evidence" value="ECO:0007669"/>
    <property type="project" value="TreeGrafter"/>
</dbReference>
<reference evidence="3" key="2">
    <citation type="submission" date="2016-06" db="EMBL/GenBank/DDBJ databases">
        <title>The genome of a short-lived fish provides insights into sex chromosome evolution and the genetic control of aging.</title>
        <authorList>
            <person name="Reichwald K."/>
            <person name="Felder M."/>
            <person name="Petzold A."/>
            <person name="Koch P."/>
            <person name="Groth M."/>
            <person name="Platzer M."/>
        </authorList>
    </citation>
    <scope>NUCLEOTIDE SEQUENCE</scope>
    <source>
        <tissue evidence="3">Brain</tissue>
    </source>
</reference>
<sequence>MGTPAHTLIQDVSTRWNSTYHMISRLLEQRWPVTATLSDPHVTKSSKQYLDLKPEQWSLLGELSTALEPFDAATEYMSGEKYTTISSVPPLIKGLVKSVENMAFETVGAQVFQKTAKEQLEQRSSLDPRFKKLKFLSAEDSFKVQVKLRMKAVEALQLKPLVAERETTESPSPSDKPGASQIRVHSLIDSDTSSEDEDRDTEEPGVKIGKEILAYFGEKSIPKKENPLQWWKKNEPRFPSLSRFAKSYLCIPSTSTPSERLFSAAGNICTKKEQA</sequence>
<evidence type="ECO:0000313" key="3">
    <source>
        <dbReference type="EMBL" id="SBQ89399.1"/>
    </source>
</evidence>
<dbReference type="GO" id="GO:0006357">
    <property type="term" value="P:regulation of transcription by RNA polymerase II"/>
    <property type="evidence" value="ECO:0007669"/>
    <property type="project" value="TreeGrafter"/>
</dbReference>
<evidence type="ECO:0000313" key="4">
    <source>
        <dbReference type="EMBL" id="SBQ89499.1"/>
    </source>
</evidence>
<reference evidence="3" key="1">
    <citation type="submission" date="2016-05" db="EMBL/GenBank/DDBJ databases">
        <authorList>
            <person name="Lavstsen T."/>
            <person name="Jespersen J.S."/>
        </authorList>
    </citation>
    <scope>NUCLEOTIDE SEQUENCE</scope>
    <source>
        <tissue evidence="3">Brain</tissue>
    </source>
</reference>
<proteinExistence type="predicted"/>
<name>A0A1A8HVJ2_NOTKU</name>
<evidence type="ECO:0000256" key="1">
    <source>
        <dbReference type="SAM" id="MobiDB-lite"/>
    </source>
</evidence>
<feature type="compositionally biased region" description="Acidic residues" evidence="1">
    <location>
        <begin position="192"/>
        <end position="201"/>
    </location>
</feature>
<evidence type="ECO:0000259" key="2">
    <source>
        <dbReference type="Pfam" id="PF05699"/>
    </source>
</evidence>
<dbReference type="InterPro" id="IPR008906">
    <property type="entry name" value="HATC_C_dom"/>
</dbReference>
<gene>
    <name evidence="3" type="primary">Nfu_g_1_025175</name>
    <name evidence="4" type="synonym">Nfu_g_1_025176</name>
</gene>
<protein>
    <recommendedName>
        <fullName evidence="2">HAT C-terminal dimerisation domain-containing protein</fullName>
    </recommendedName>
</protein>
<dbReference type="InterPro" id="IPR052717">
    <property type="entry name" value="Vacuolar_transposase_reg"/>
</dbReference>
<dbReference type="AlphaFoldDB" id="A0A1A8HVJ2"/>
<feature type="region of interest" description="Disordered" evidence="1">
    <location>
        <begin position="164"/>
        <end position="204"/>
    </location>
</feature>
<dbReference type="Pfam" id="PF05699">
    <property type="entry name" value="Dimer_Tnp_hAT"/>
    <property type="match status" value="1"/>
</dbReference>
<organism evidence="3">
    <name type="scientific">Nothobranchius kuhntae</name>
    <name type="common">Beira killifish</name>
    <dbReference type="NCBI Taxonomy" id="321403"/>
    <lineage>
        <taxon>Eukaryota</taxon>
        <taxon>Metazoa</taxon>
        <taxon>Chordata</taxon>
        <taxon>Craniata</taxon>
        <taxon>Vertebrata</taxon>
        <taxon>Euteleostomi</taxon>
        <taxon>Actinopterygii</taxon>
        <taxon>Neopterygii</taxon>
        <taxon>Teleostei</taxon>
        <taxon>Neoteleostei</taxon>
        <taxon>Acanthomorphata</taxon>
        <taxon>Ovalentaria</taxon>
        <taxon>Atherinomorphae</taxon>
        <taxon>Cyprinodontiformes</taxon>
        <taxon>Nothobranchiidae</taxon>
        <taxon>Nothobranchius</taxon>
    </lineage>
</organism>
<accession>A0A1A8HVJ2</accession>
<dbReference type="EMBL" id="HAED01003516">
    <property type="protein sequence ID" value="SBQ89499.1"/>
    <property type="molecule type" value="Transcribed_RNA"/>
</dbReference>
<dbReference type="InterPro" id="IPR012337">
    <property type="entry name" value="RNaseH-like_sf"/>
</dbReference>
<dbReference type="EMBL" id="HAED01003424">
    <property type="protein sequence ID" value="SBQ89399.1"/>
    <property type="molecule type" value="Transcribed_RNA"/>
</dbReference>
<feature type="domain" description="HAT C-terminal dimerisation" evidence="2">
    <location>
        <begin position="214"/>
        <end position="272"/>
    </location>
</feature>
<dbReference type="PANTHER" id="PTHR46169">
    <property type="entry name" value="DNA REPLICATION-RELATED ELEMENT FACTOR, ISOFORM A"/>
    <property type="match status" value="1"/>
</dbReference>
<dbReference type="PANTHER" id="PTHR46169:SF15">
    <property type="entry name" value="INNER CENTROMERE PROTEIN A-LIKE ISOFORM X1-RELATED"/>
    <property type="match status" value="1"/>
</dbReference>